<evidence type="ECO:0000256" key="5">
    <source>
        <dbReference type="ARBA" id="ARBA00012729"/>
    </source>
</evidence>
<evidence type="ECO:0000256" key="7">
    <source>
        <dbReference type="ARBA" id="ARBA00022692"/>
    </source>
</evidence>
<dbReference type="GO" id="GO:0008061">
    <property type="term" value="F:chitin binding"/>
    <property type="evidence" value="ECO:0007669"/>
    <property type="project" value="UniProtKB-UniRule"/>
</dbReference>
<keyword evidence="13" id="KW-0119">Carbohydrate metabolism</keyword>
<dbReference type="Pfam" id="PF00704">
    <property type="entry name" value="Glyco_hydro_18"/>
    <property type="match status" value="1"/>
</dbReference>
<feature type="domain" description="Chitin-binding type-1" evidence="21">
    <location>
        <begin position="81"/>
        <end position="124"/>
    </location>
</feature>
<dbReference type="InterPro" id="IPR029070">
    <property type="entry name" value="Chitinase_insertion_sf"/>
</dbReference>
<dbReference type="CDD" id="cd00035">
    <property type="entry name" value="ChtBD1"/>
    <property type="match status" value="1"/>
</dbReference>
<dbReference type="PROSITE" id="PS01095">
    <property type="entry name" value="GH18_1"/>
    <property type="match status" value="1"/>
</dbReference>
<evidence type="ECO:0000256" key="14">
    <source>
        <dbReference type="ARBA" id="ARBA00023295"/>
    </source>
</evidence>
<feature type="region of interest" description="Disordered" evidence="18">
    <location>
        <begin position="1282"/>
        <end position="1338"/>
    </location>
</feature>
<dbReference type="PROSITE" id="PS51910">
    <property type="entry name" value="GH18_2"/>
    <property type="match status" value="1"/>
</dbReference>
<dbReference type="PROSITE" id="PS00026">
    <property type="entry name" value="CHIT_BIND_I_1"/>
    <property type="match status" value="1"/>
</dbReference>
<organism evidence="23">
    <name type="scientific">Penicillium chrysogenum</name>
    <name type="common">Penicillium notatum</name>
    <dbReference type="NCBI Taxonomy" id="5076"/>
    <lineage>
        <taxon>Eukaryota</taxon>
        <taxon>Fungi</taxon>
        <taxon>Dikarya</taxon>
        <taxon>Ascomycota</taxon>
        <taxon>Pezizomycotina</taxon>
        <taxon>Eurotiomycetes</taxon>
        <taxon>Eurotiomycetidae</taxon>
        <taxon>Eurotiales</taxon>
        <taxon>Aspergillaceae</taxon>
        <taxon>Penicillium</taxon>
        <taxon>Penicillium chrysogenum species complex</taxon>
    </lineage>
</organism>
<feature type="compositionally biased region" description="Basic and acidic residues" evidence="18">
    <location>
        <begin position="1321"/>
        <end position="1330"/>
    </location>
</feature>
<evidence type="ECO:0000256" key="3">
    <source>
        <dbReference type="ARBA" id="ARBA00008682"/>
    </source>
</evidence>
<dbReference type="GO" id="GO:0006032">
    <property type="term" value="P:chitin catabolic process"/>
    <property type="evidence" value="ECO:0007669"/>
    <property type="project" value="UniProtKB-KW"/>
</dbReference>
<evidence type="ECO:0000313" key="23">
    <source>
        <dbReference type="EMBL" id="KZN83989.1"/>
    </source>
</evidence>
<dbReference type="SUPFAM" id="SSF57016">
    <property type="entry name" value="Plant lectins/antimicrobial peptides"/>
    <property type="match status" value="2"/>
</dbReference>
<keyword evidence="10" id="KW-0146">Chitin degradation</keyword>
<dbReference type="InterPro" id="IPR017853">
    <property type="entry name" value="GH"/>
</dbReference>
<feature type="disulfide bond" evidence="16">
    <location>
        <begin position="51"/>
        <end position="63"/>
    </location>
</feature>
<evidence type="ECO:0000256" key="9">
    <source>
        <dbReference type="ARBA" id="ARBA00022989"/>
    </source>
</evidence>
<evidence type="ECO:0000256" key="6">
    <source>
        <dbReference type="ARBA" id="ARBA00022669"/>
    </source>
</evidence>
<feature type="signal peptide" evidence="20">
    <location>
        <begin position="1"/>
        <end position="27"/>
    </location>
</feature>
<keyword evidence="8 17" id="KW-0378">Hydrolase</keyword>
<evidence type="ECO:0000256" key="12">
    <source>
        <dbReference type="ARBA" id="ARBA00023136"/>
    </source>
</evidence>
<dbReference type="InterPro" id="IPR001579">
    <property type="entry name" value="Glyco_hydro_18_chit_AS"/>
</dbReference>
<feature type="compositionally biased region" description="Basic and acidic residues" evidence="18">
    <location>
        <begin position="999"/>
        <end position="1015"/>
    </location>
</feature>
<dbReference type="SUPFAM" id="SSF53474">
    <property type="entry name" value="alpha/beta-Hydrolases"/>
    <property type="match status" value="1"/>
</dbReference>
<protein>
    <recommendedName>
        <fullName evidence="5">chitinase</fullName>
        <ecNumber evidence="5">3.2.1.14</ecNumber>
    </recommendedName>
</protein>
<dbReference type="Proteomes" id="UP000076449">
    <property type="component" value="Chromosome IV"/>
</dbReference>
<dbReference type="Pfam" id="PF05277">
    <property type="entry name" value="DUF726"/>
    <property type="match status" value="1"/>
</dbReference>
<dbReference type="InterPro" id="IPR011583">
    <property type="entry name" value="Chitinase_II/V-like_cat"/>
</dbReference>
<name>A0A162BE54_PENCH</name>
<keyword evidence="12 19" id="KW-0472">Membrane</keyword>
<dbReference type="GO" id="GO:0000272">
    <property type="term" value="P:polysaccharide catabolic process"/>
    <property type="evidence" value="ECO:0007669"/>
    <property type="project" value="UniProtKB-KW"/>
</dbReference>
<dbReference type="InterPro" id="IPR036861">
    <property type="entry name" value="Endochitinase-like_sf"/>
</dbReference>
<evidence type="ECO:0000256" key="17">
    <source>
        <dbReference type="RuleBase" id="RU000489"/>
    </source>
</evidence>
<dbReference type="SUPFAM" id="SSF54556">
    <property type="entry name" value="Chitinase insertion domain"/>
    <property type="match status" value="1"/>
</dbReference>
<evidence type="ECO:0000256" key="13">
    <source>
        <dbReference type="ARBA" id="ARBA00023277"/>
    </source>
</evidence>
<keyword evidence="20" id="KW-0732">Signal</keyword>
<dbReference type="GO" id="GO:0017000">
    <property type="term" value="P:antibiotic biosynthetic process"/>
    <property type="evidence" value="ECO:0007669"/>
    <property type="project" value="UniProtKB-ARBA"/>
</dbReference>
<dbReference type="PANTHER" id="PTHR17920:SF3">
    <property type="entry name" value="TRANSMEMBRANE AND COILED-COIL DOMAIN-CONTAINING PROTEIN 4"/>
    <property type="match status" value="1"/>
</dbReference>
<feature type="compositionally biased region" description="Polar residues" evidence="18">
    <location>
        <begin position="1904"/>
        <end position="1916"/>
    </location>
</feature>
<evidence type="ECO:0000256" key="20">
    <source>
        <dbReference type="SAM" id="SignalP"/>
    </source>
</evidence>
<dbReference type="SMART" id="SM00636">
    <property type="entry name" value="Glyco_18"/>
    <property type="match status" value="1"/>
</dbReference>
<keyword evidence="9 19" id="KW-1133">Transmembrane helix</keyword>
<evidence type="ECO:0000259" key="22">
    <source>
        <dbReference type="PROSITE" id="PS51910"/>
    </source>
</evidence>
<feature type="compositionally biased region" description="Pro residues" evidence="18">
    <location>
        <begin position="1879"/>
        <end position="1891"/>
    </location>
</feature>
<dbReference type="InterPro" id="IPR007941">
    <property type="entry name" value="DUF726"/>
</dbReference>
<proteinExistence type="inferred from homology"/>
<evidence type="ECO:0000256" key="16">
    <source>
        <dbReference type="PROSITE-ProRule" id="PRU00261"/>
    </source>
</evidence>
<feature type="disulfide bond" evidence="16">
    <location>
        <begin position="100"/>
        <end position="114"/>
    </location>
</feature>
<evidence type="ECO:0000256" key="4">
    <source>
        <dbReference type="ARBA" id="ARBA00009824"/>
    </source>
</evidence>
<evidence type="ECO:0000256" key="11">
    <source>
        <dbReference type="ARBA" id="ARBA00023026"/>
    </source>
</evidence>
<dbReference type="EMBL" id="CM002801">
    <property type="protein sequence ID" value="KZN83989.1"/>
    <property type="molecule type" value="Genomic_DNA"/>
</dbReference>
<dbReference type="SMART" id="SM00270">
    <property type="entry name" value="ChtBD1"/>
    <property type="match status" value="2"/>
</dbReference>
<dbReference type="Pfam" id="PF00187">
    <property type="entry name" value="Chitin_bind_1"/>
    <property type="match status" value="1"/>
</dbReference>
<keyword evidence="14 17" id="KW-0326">Glycosidase</keyword>
<feature type="domain" description="GH18" evidence="22">
    <location>
        <begin position="136"/>
        <end position="490"/>
    </location>
</feature>
<dbReference type="InterPro" id="IPR018371">
    <property type="entry name" value="Chitin-binding_1_CS"/>
</dbReference>
<feature type="compositionally biased region" description="Basic and acidic residues" evidence="18">
    <location>
        <begin position="1027"/>
        <end position="1038"/>
    </location>
</feature>
<dbReference type="PROSITE" id="PS50941">
    <property type="entry name" value="CHIT_BIND_I_2"/>
    <property type="match status" value="2"/>
</dbReference>
<keyword evidence="11" id="KW-0843">Virulence</keyword>
<feature type="disulfide bond" evidence="16">
    <location>
        <begin position="74"/>
        <end position="78"/>
    </location>
</feature>
<evidence type="ECO:0000256" key="1">
    <source>
        <dbReference type="ARBA" id="ARBA00000822"/>
    </source>
</evidence>
<comment type="catalytic activity">
    <reaction evidence="1">
        <text>Random endo-hydrolysis of N-acetyl-beta-D-glucosaminide (1-&gt;4)-beta-linkages in chitin and chitodextrins.</text>
        <dbReference type="EC" id="3.2.1.14"/>
    </reaction>
</comment>
<dbReference type="SUPFAM" id="SSF51445">
    <property type="entry name" value="(Trans)glycosidases"/>
    <property type="match status" value="1"/>
</dbReference>
<evidence type="ECO:0000256" key="2">
    <source>
        <dbReference type="ARBA" id="ARBA00004141"/>
    </source>
</evidence>
<dbReference type="Gene3D" id="3.30.60.10">
    <property type="entry name" value="Endochitinase-like"/>
    <property type="match status" value="2"/>
</dbReference>
<dbReference type="InterPro" id="IPR001002">
    <property type="entry name" value="Chitin-bd_1"/>
</dbReference>
<dbReference type="GO" id="GO:0072330">
    <property type="term" value="P:monocarboxylic acid biosynthetic process"/>
    <property type="evidence" value="ECO:0007669"/>
    <property type="project" value="UniProtKB-ARBA"/>
</dbReference>
<gene>
    <name evidence="23" type="ORF">EN45_111070</name>
</gene>
<dbReference type="InterPro" id="IPR001223">
    <property type="entry name" value="Glyco_hydro18_cat"/>
</dbReference>
<feature type="chain" id="PRO_5007831875" description="chitinase" evidence="20">
    <location>
        <begin position="28"/>
        <end position="1993"/>
    </location>
</feature>
<feature type="compositionally biased region" description="Polar residues" evidence="18">
    <location>
        <begin position="1047"/>
        <end position="1071"/>
    </location>
</feature>
<feature type="disulfide bond" evidence="16">
    <location>
        <begin position="118"/>
        <end position="122"/>
    </location>
</feature>
<evidence type="ECO:0000259" key="21">
    <source>
        <dbReference type="PROSITE" id="PS50941"/>
    </source>
</evidence>
<feature type="compositionally biased region" description="Polar residues" evidence="18">
    <location>
        <begin position="1291"/>
        <end position="1309"/>
    </location>
</feature>
<evidence type="ECO:0000256" key="19">
    <source>
        <dbReference type="SAM" id="Phobius"/>
    </source>
</evidence>
<dbReference type="Gene3D" id="3.10.50.10">
    <property type="match status" value="1"/>
</dbReference>
<evidence type="ECO:0000256" key="15">
    <source>
        <dbReference type="ARBA" id="ARBA00023326"/>
    </source>
</evidence>
<dbReference type="GO" id="GO:0008843">
    <property type="term" value="F:endochitinase activity"/>
    <property type="evidence" value="ECO:0007669"/>
    <property type="project" value="UniProtKB-EC"/>
</dbReference>
<feature type="disulfide bond" evidence="16">
    <location>
        <begin position="95"/>
        <end position="107"/>
    </location>
</feature>
<comment type="caution">
    <text evidence="16">Lacks conserved residue(s) required for the propagation of feature annotation.</text>
</comment>
<keyword evidence="7 19" id="KW-0812">Transmembrane</keyword>
<dbReference type="CDD" id="cd06922">
    <property type="entry name" value="ChtBD1_GH18_1"/>
    <property type="match status" value="1"/>
</dbReference>
<feature type="compositionally biased region" description="Basic and acidic residues" evidence="18">
    <location>
        <begin position="1934"/>
        <end position="1952"/>
    </location>
</feature>
<feature type="region of interest" description="Disordered" evidence="18">
    <location>
        <begin position="890"/>
        <end position="1099"/>
    </location>
</feature>
<evidence type="ECO:0000256" key="8">
    <source>
        <dbReference type="ARBA" id="ARBA00022801"/>
    </source>
</evidence>
<feature type="region of interest" description="Disordered" evidence="18">
    <location>
        <begin position="1873"/>
        <end position="1966"/>
    </location>
</feature>
<accession>A0A162BE54</accession>
<keyword evidence="15" id="KW-0624">Polysaccharide degradation</keyword>
<evidence type="ECO:0000256" key="18">
    <source>
        <dbReference type="SAM" id="MobiDB-lite"/>
    </source>
</evidence>
<feature type="domain" description="Chitin-binding type-1" evidence="21">
    <location>
        <begin position="42"/>
        <end position="80"/>
    </location>
</feature>
<dbReference type="Gene3D" id="3.20.20.80">
    <property type="entry name" value="Glycosidases"/>
    <property type="match status" value="1"/>
</dbReference>
<dbReference type="EC" id="3.2.1.14" evidence="5"/>
<feature type="transmembrane region" description="Helical" evidence="19">
    <location>
        <begin position="1427"/>
        <end position="1458"/>
    </location>
</feature>
<sequence length="1993" mass="217773">MFASARMHAYSFVILLFFFDWIQPSLGVTLSAEVRTAKSQQDYTCSSDSPCVNGACCGVDGWCGYGDTYCGDGCQSDCNATAECGKNAAIPGAGCPLNVCCSEFGFCGTTSEFCGDSCQSHCTQPKPATSGSNSQQRIVGYWEAWNSQHACGSMGVGQIPVDLLTHLNIAFGYISQDYRVTSMDGLSPDIYKIVGNLKARNPALKIMIAIGGWTFSDPGKYQSVFPTMVSNEANRATFIENLLGFFTEYGYDGVDFDWEYPGADDRGGSDSDGVNYTAFLKELRAAINATGKEYLVTFTAPTSYWYLRHFDLKAMTEYVDWINLMSYDLHGVWDSDNPIGSQVLAHTNLTEIDLALDLFWRVDVDPSAIVLGLGFYGRSFQLSDTSCSKPGCEFSGPGAKGKCTDAAGILSYREIQGIINDAGGTAYLDEEAAVRYMVYNNDNWISFDDRGTFKKKIEYANKMGLSGLMIWAIDLDDNYLAALRSISDAQYLNSTAGSFDLVDLKYIFPDDLLPPAGTVPSYGLTTFGSAADAGDMSPGAGFGFLLFAGDSHVVSQLRKREGQPDPFVFLDCPSKMNIKDTDTTFTARVICLSDDLQGCFQVAERGVEGTIVEMPDNCSPNTFARAISLEQSEDQNLSAHIRKRNPTSQVFDFKFDFNLGLMRRDSNNTSIRTDFSNVDGYWPWLVDSPGDSGDTTDKRDLVERYYSSSTKNWKNRYYESSNNFSATLGSPIKIKEDISAPIFWQGTSQCIIDGDEYGEGFGAFVEGTLDAQILFGWSMIITTQFYGDFEVKEANGFLTVDGTSDLTYGISGMGTIDITKAHKGNPAFSPEETFNLQGDTVSSGQMGAFMTLSPYATITYQMATLNATGDTLSSADPEKPQVHEIMTAASGVTVDTSDSPIPSTPNASNSSHHEPQSTKGNSPTIQNEKETEGSAPQPVAPEATAGSAKQDLPASDELDDFGLPIRACRPDPTPSDSPEGENASQDVQNAAVSSTGYNDDAKKAKEPELSQDKLESGAPEPANPNNTEERGKNAEHQDNSAAPPEYSQASSALDQPRTSTSKQRTAQVSEWSHQRLAQPDAHHPESEESDAEPDEWKSMPALGEFDYYDDYGRLVARGAREEDDEAVYQGLGGAGRGYTRVQLDEDAQSATSLDEDTSYLFRETGGNSAGLVGEELRDSISQLQATKDLLNETQKIAYVGVVRLAIHNMNHDLASIATTKSTRKTMQKASDAMRKWGQAIMGRIYAHMDINSAEQIMIEQLAEHGVQPEDLVRPLMQNARVKNPMAESEPKTSTSSQKLDSPSRFSAETDSSELDPPPPYEAHETEEPPEVKMPSEMPTSDRIDIDLRWTVLCDLFLVLIANSAYDARSRTLLERVGAALDVTWLQISRFEKRVTDSLEMQEQAEKENWDESDHMEKRRKMALKRKYMIMGLATVGGGLVIGLSAGLLAPVIGAGIAAGFTTVGISGTSAFLGGAGGTALIASSATLGGSTIGMRASHRRTGAVQTFEYRPLHNNKKVNLIVTVSGWMTGKVDDVRLPFSTVDPIMGDIYSVLWEPEMLRSMGDTINILATEALTQGLQQVLGNTVLMALMASLQLPLVLTKLAYLIDNPWIVSLARANSAGLVMADSLRERNLGNRPITLLGFSLGARVIFSCLKELAEKGAHGLIQNVYLFGSPVVANKDEYLKARSVVSGRFVNGYATNDWILGYLFRATSGGIMRVAGLAAVEGIPGIENFDVTSLVNGHMDYRTAMPRILREVGWEVLEDEFAEIEDPDPDNHAERQRELIREIDEARREAEAKPEKKRFGLFKRGKMAEKKKWETYDVDKNTAPRNSSEPESSPGTVLFDIEAIRAELHSEAIEVKELESTMPLMKLDLNAPSEPPPAQPSPPTSRRPKTPELPAVSRTASLPPQASGPNEFTPVPKHEDMEMTFDTSFHEPPRSKDDDLHSRPELRTASTMPALGTSALGAMAMEPNAWADHDEGHRDGEISMTFE</sequence>
<dbReference type="InterPro" id="IPR029058">
    <property type="entry name" value="AB_hydrolase_fold"/>
</dbReference>
<keyword evidence="6 16" id="KW-0147">Chitin-binding</keyword>
<dbReference type="GO" id="GO:0016020">
    <property type="term" value="C:membrane"/>
    <property type="evidence" value="ECO:0007669"/>
    <property type="project" value="UniProtKB-SubCell"/>
</dbReference>
<comment type="similarity">
    <text evidence="4">Belongs to the TMCO4 family.</text>
</comment>
<keyword evidence="16" id="KW-1015">Disulfide bond</keyword>
<comment type="similarity">
    <text evidence="3">Belongs to the glycosyl hydrolase 18 family. Chitinase class V subfamily.</text>
</comment>
<feature type="compositionally biased region" description="Polar residues" evidence="18">
    <location>
        <begin position="917"/>
        <end position="926"/>
    </location>
</feature>
<comment type="subcellular location">
    <subcellularLocation>
        <location evidence="2">Membrane</location>
        <topology evidence="2">Multi-pass membrane protein</topology>
    </subcellularLocation>
</comment>
<feature type="compositionally biased region" description="Polar residues" evidence="18">
    <location>
        <begin position="982"/>
        <end position="997"/>
    </location>
</feature>
<feature type="compositionally biased region" description="Polar residues" evidence="18">
    <location>
        <begin position="893"/>
        <end position="910"/>
    </location>
</feature>
<feature type="disulfide bond" evidence="16">
    <location>
        <begin position="56"/>
        <end position="70"/>
    </location>
</feature>
<dbReference type="PANTHER" id="PTHR17920">
    <property type="entry name" value="TRANSMEMBRANE AND COILED-COIL DOMAIN-CONTAINING PROTEIN 4 TMCO4"/>
    <property type="match status" value="1"/>
</dbReference>
<evidence type="ECO:0000256" key="10">
    <source>
        <dbReference type="ARBA" id="ARBA00023024"/>
    </source>
</evidence>
<reference evidence="23" key="1">
    <citation type="journal article" date="2014" name="Genome Announc.">
        <title>Complete sequencing and chromosome-scale genome assembly of the industrial progenitor strain P2niaD18 from the penicillin producer Penicillium chrysogenum.</title>
        <authorList>
            <person name="Specht T."/>
            <person name="Dahlmann T.A."/>
            <person name="Zadra I."/>
            <person name="Kurnsteiner H."/>
            <person name="Kuck U."/>
        </authorList>
    </citation>
    <scope>NUCLEOTIDE SEQUENCE [LARGE SCALE GENOMIC DNA]</scope>
    <source>
        <strain evidence="23">P2niaD18</strain>
    </source>
</reference>